<evidence type="ECO:0000313" key="3">
    <source>
        <dbReference type="EMBL" id="TKR57598.1"/>
    </source>
</evidence>
<feature type="compositionally biased region" description="Basic residues" evidence="1">
    <location>
        <begin position="10"/>
        <end position="20"/>
    </location>
</feature>
<organism evidence="3 4">
    <name type="scientific">Steinernema carpocapsae</name>
    <name type="common">Entomopathogenic nematode</name>
    <dbReference type="NCBI Taxonomy" id="34508"/>
    <lineage>
        <taxon>Eukaryota</taxon>
        <taxon>Metazoa</taxon>
        <taxon>Ecdysozoa</taxon>
        <taxon>Nematoda</taxon>
        <taxon>Chromadorea</taxon>
        <taxon>Rhabditida</taxon>
        <taxon>Tylenchina</taxon>
        <taxon>Panagrolaimomorpha</taxon>
        <taxon>Strongyloidoidea</taxon>
        <taxon>Steinernematidae</taxon>
        <taxon>Steinernema</taxon>
    </lineage>
</organism>
<gene>
    <name evidence="3" type="ORF">L596_030279</name>
</gene>
<dbReference type="InterPro" id="IPR052961">
    <property type="entry name" value="Oxido-Kinase-like_Enzymes"/>
</dbReference>
<proteinExistence type="predicted"/>
<dbReference type="InterPro" id="IPR015897">
    <property type="entry name" value="CHK_kinase-like"/>
</dbReference>
<dbReference type="AlphaFoldDB" id="A0A4U5LNX4"/>
<keyword evidence="4" id="KW-1185">Reference proteome</keyword>
<accession>A0A4U5LNX4</accession>
<evidence type="ECO:0000256" key="1">
    <source>
        <dbReference type="SAM" id="MobiDB-lite"/>
    </source>
</evidence>
<dbReference type="InterPro" id="IPR011009">
    <property type="entry name" value="Kinase-like_dom_sf"/>
</dbReference>
<comment type="caution">
    <text evidence="3">The sequence shown here is derived from an EMBL/GenBank/DDBJ whole genome shotgun (WGS) entry which is preliminary data.</text>
</comment>
<dbReference type="Pfam" id="PF07914">
    <property type="entry name" value="DUF1679"/>
    <property type="match status" value="1"/>
</dbReference>
<dbReference type="SUPFAM" id="SSF56112">
    <property type="entry name" value="Protein kinase-like (PK-like)"/>
    <property type="match status" value="1"/>
</dbReference>
<name>A0A4U5LNX4_STECR</name>
<reference evidence="3 4" key="1">
    <citation type="journal article" date="2015" name="Genome Biol.">
        <title>Comparative genomics of Steinernema reveals deeply conserved gene regulatory networks.</title>
        <authorList>
            <person name="Dillman A.R."/>
            <person name="Macchietto M."/>
            <person name="Porter C.F."/>
            <person name="Rogers A."/>
            <person name="Williams B."/>
            <person name="Antoshechkin I."/>
            <person name="Lee M.M."/>
            <person name="Goodwin Z."/>
            <person name="Lu X."/>
            <person name="Lewis E.E."/>
            <person name="Goodrich-Blair H."/>
            <person name="Stock S.P."/>
            <person name="Adams B.J."/>
            <person name="Sternberg P.W."/>
            <person name="Mortazavi A."/>
        </authorList>
    </citation>
    <scope>NUCLEOTIDE SEQUENCE [LARGE SCALE GENOMIC DNA]</scope>
    <source>
        <strain evidence="3 4">ALL</strain>
    </source>
</reference>
<reference evidence="3 4" key="2">
    <citation type="journal article" date="2019" name="G3 (Bethesda)">
        <title>Hybrid Assembly of the Genome of the Entomopathogenic Nematode Steinernema carpocapsae Identifies the X-Chromosome.</title>
        <authorList>
            <person name="Serra L."/>
            <person name="Macchietto M."/>
            <person name="Macias-Munoz A."/>
            <person name="McGill C.J."/>
            <person name="Rodriguez I.M."/>
            <person name="Rodriguez B."/>
            <person name="Murad R."/>
            <person name="Mortazavi A."/>
        </authorList>
    </citation>
    <scope>NUCLEOTIDE SEQUENCE [LARGE SCALE GENOMIC DNA]</scope>
    <source>
        <strain evidence="3 4">ALL</strain>
    </source>
</reference>
<dbReference type="SMART" id="SM00587">
    <property type="entry name" value="CHK"/>
    <property type="match status" value="1"/>
</dbReference>
<feature type="region of interest" description="Disordered" evidence="1">
    <location>
        <begin position="6"/>
        <end position="25"/>
    </location>
</feature>
<dbReference type="OrthoDB" id="5777157at2759"/>
<dbReference type="EMBL" id="AZBU02000014">
    <property type="protein sequence ID" value="TKR57598.1"/>
    <property type="molecule type" value="Genomic_DNA"/>
</dbReference>
<evidence type="ECO:0000313" key="4">
    <source>
        <dbReference type="Proteomes" id="UP000298663"/>
    </source>
</evidence>
<evidence type="ECO:0000259" key="2">
    <source>
        <dbReference type="SMART" id="SM00587"/>
    </source>
</evidence>
<dbReference type="Gene3D" id="3.90.1200.10">
    <property type="match status" value="1"/>
</dbReference>
<protein>
    <recommendedName>
        <fullName evidence="2">CHK kinase-like domain-containing protein</fullName>
    </recommendedName>
</protein>
<dbReference type="PANTHER" id="PTHR23020:SF41">
    <property type="entry name" value="AMINOGLYCOSIDE PHOSPHOTRANSFERASE DOMAIN-CONTAINING PROTEIN"/>
    <property type="match status" value="1"/>
</dbReference>
<sequence>MIKIVISKGGNRRSGRRKRPSFAGLREPNPLQGLLPVSAVIVKIPQVFEDDVFGDPDVQTCTFTKAHLSTNHNRECEFYRDFAPRLRIPLGKVFRADKWILGEERGAIVMESFIGRAKSGCFFEGFTVDQLYALAGHLAEFNVNFLTAEDKSWVEKYPNAMWDQMDVVNHFITPMIERLKALDSDEFRDHLKQIDHLIYDPEFHRFTSSGVQEALQMPAVLCHGDMWTNNILWTTTAEGAPSAALAAIIDWQIIHKNTPAFDFARLLTIGTSGDIRRLHKDKILEFYYSILKQKMASRGHELPFSLNRLKEAYDVHFINQTLHLLSFVCFFDEVGSCDQSKREWNSHNYRLAKRAKMAVEDAVGLLDKVHVPGVK</sequence>
<feature type="domain" description="CHK kinase-like" evidence="2">
    <location>
        <begin position="108"/>
        <end position="297"/>
    </location>
</feature>
<dbReference type="PANTHER" id="PTHR23020">
    <property type="entry name" value="UNCHARACTERIZED NUCLEAR HORMONE RECEPTOR-RELATED"/>
    <property type="match status" value="1"/>
</dbReference>
<dbReference type="InterPro" id="IPR012877">
    <property type="entry name" value="Dhs-27"/>
</dbReference>
<dbReference type="Proteomes" id="UP000298663">
    <property type="component" value="Unassembled WGS sequence"/>
</dbReference>